<feature type="domain" description="Integrase catalytic" evidence="15">
    <location>
        <begin position="1"/>
        <end position="76"/>
    </location>
</feature>
<evidence type="ECO:0000256" key="12">
    <source>
        <dbReference type="ARBA" id="ARBA00023172"/>
    </source>
</evidence>
<dbReference type="GO" id="GO:0003887">
    <property type="term" value="F:DNA-directed DNA polymerase activity"/>
    <property type="evidence" value="ECO:0007669"/>
    <property type="project" value="UniProtKB-KW"/>
</dbReference>
<dbReference type="AlphaFoldDB" id="A0A9Q3CK92"/>
<reference evidence="16" key="1">
    <citation type="submission" date="2021-03" db="EMBL/GenBank/DDBJ databases">
        <title>Draft genome sequence of rust myrtle Austropuccinia psidii MF-1, a brazilian biotype.</title>
        <authorList>
            <person name="Quecine M.C."/>
            <person name="Pachon D.M.R."/>
            <person name="Bonatelli M.L."/>
            <person name="Correr F.H."/>
            <person name="Franceschini L.M."/>
            <person name="Leite T.F."/>
            <person name="Margarido G.R.A."/>
            <person name="Almeida C.A."/>
            <person name="Ferrarezi J.A."/>
            <person name="Labate C.A."/>
        </authorList>
    </citation>
    <scope>NUCLEOTIDE SEQUENCE</scope>
    <source>
        <strain evidence="16">MF-1</strain>
    </source>
</reference>
<keyword evidence="1" id="KW-0815">Transposition</keyword>
<evidence type="ECO:0000256" key="8">
    <source>
        <dbReference type="ARBA" id="ARBA00022884"/>
    </source>
</evidence>
<dbReference type="EMBL" id="AVOT02008231">
    <property type="protein sequence ID" value="MBW0485569.1"/>
    <property type="molecule type" value="Genomic_DNA"/>
</dbReference>
<evidence type="ECO:0000256" key="13">
    <source>
        <dbReference type="ARBA" id="ARBA00048173"/>
    </source>
</evidence>
<accession>A0A9Q3CK92</accession>
<keyword evidence="2" id="KW-0548">Nucleotidyltransferase</keyword>
<comment type="caution">
    <text evidence="16">The sequence shown here is derived from an EMBL/GenBank/DDBJ whole genome shotgun (WGS) entry which is preliminary data.</text>
</comment>
<comment type="catalytic activity">
    <reaction evidence="14">
        <text>DNA(n) + a 2'-deoxyribonucleoside 5'-triphosphate = DNA(n+1) + diphosphate</text>
        <dbReference type="Rhea" id="RHEA:22508"/>
        <dbReference type="Rhea" id="RHEA-COMP:17339"/>
        <dbReference type="Rhea" id="RHEA-COMP:17340"/>
        <dbReference type="ChEBI" id="CHEBI:33019"/>
        <dbReference type="ChEBI" id="CHEBI:61560"/>
        <dbReference type="ChEBI" id="CHEBI:173112"/>
        <dbReference type="EC" id="2.7.7.7"/>
    </reaction>
</comment>
<sequence length="209" mass="23630">MGVLFVPSLPYSPQENGEAERLNRTLGNMARAMLVEGNMPPHFWQYAYENACFIHNRLPNSCCPESSPYKELYRRCPSVATIYPFSTEAIVHIPLPQQSHKLHPWGITCRILQAIVGYGGWLLWDAPNNHLVQSVSIIFLVFQRTEIPTMVEHKGSLQHVLSSMTLGEVPTKSIFAEEKTEINSLPLAKDIAIPQHLGQALRGPNQHHW</sequence>
<keyword evidence="11" id="KW-0239">DNA-directed DNA polymerase</keyword>
<keyword evidence="6" id="KW-0378">Hydrolase</keyword>
<keyword evidence="7" id="KW-0460">Magnesium</keyword>
<keyword evidence="5" id="KW-0255">Endonuclease</keyword>
<dbReference type="OrthoDB" id="1938465at2759"/>
<keyword evidence="12" id="KW-0233">DNA recombination</keyword>
<evidence type="ECO:0000256" key="10">
    <source>
        <dbReference type="ARBA" id="ARBA00022918"/>
    </source>
</evidence>
<dbReference type="PANTHER" id="PTHR42648">
    <property type="entry name" value="TRANSPOSASE, PUTATIVE-RELATED"/>
    <property type="match status" value="1"/>
</dbReference>
<name>A0A9Q3CK92_9BASI</name>
<dbReference type="GO" id="GO:0004519">
    <property type="term" value="F:endonuclease activity"/>
    <property type="evidence" value="ECO:0007669"/>
    <property type="project" value="UniProtKB-KW"/>
</dbReference>
<keyword evidence="3" id="KW-0540">Nuclease</keyword>
<dbReference type="GO" id="GO:0032196">
    <property type="term" value="P:transposition"/>
    <property type="evidence" value="ECO:0007669"/>
    <property type="project" value="UniProtKB-KW"/>
</dbReference>
<dbReference type="GO" id="GO:0016787">
    <property type="term" value="F:hydrolase activity"/>
    <property type="evidence" value="ECO:0007669"/>
    <property type="project" value="UniProtKB-KW"/>
</dbReference>
<dbReference type="GO" id="GO:0015074">
    <property type="term" value="P:DNA integration"/>
    <property type="evidence" value="ECO:0007669"/>
    <property type="project" value="UniProtKB-KW"/>
</dbReference>
<protein>
    <recommendedName>
        <fullName evidence="15">Integrase catalytic domain-containing protein</fullName>
    </recommendedName>
</protein>
<evidence type="ECO:0000256" key="1">
    <source>
        <dbReference type="ARBA" id="ARBA00022578"/>
    </source>
</evidence>
<keyword evidence="8" id="KW-0694">RNA-binding</keyword>
<keyword evidence="4" id="KW-0479">Metal-binding</keyword>
<dbReference type="PROSITE" id="PS50994">
    <property type="entry name" value="INTEGRASE"/>
    <property type="match status" value="1"/>
</dbReference>
<keyword evidence="10" id="KW-0695">RNA-directed DNA polymerase</keyword>
<evidence type="ECO:0000313" key="17">
    <source>
        <dbReference type="Proteomes" id="UP000765509"/>
    </source>
</evidence>
<evidence type="ECO:0000256" key="9">
    <source>
        <dbReference type="ARBA" id="ARBA00022908"/>
    </source>
</evidence>
<dbReference type="PANTHER" id="PTHR42648:SF11">
    <property type="entry name" value="TRANSPOSON TY4-P GAG-POL POLYPROTEIN"/>
    <property type="match status" value="1"/>
</dbReference>
<keyword evidence="17" id="KW-1185">Reference proteome</keyword>
<evidence type="ECO:0000256" key="7">
    <source>
        <dbReference type="ARBA" id="ARBA00022842"/>
    </source>
</evidence>
<organism evidence="16 17">
    <name type="scientific">Austropuccinia psidii MF-1</name>
    <dbReference type="NCBI Taxonomy" id="1389203"/>
    <lineage>
        <taxon>Eukaryota</taxon>
        <taxon>Fungi</taxon>
        <taxon>Dikarya</taxon>
        <taxon>Basidiomycota</taxon>
        <taxon>Pucciniomycotina</taxon>
        <taxon>Pucciniomycetes</taxon>
        <taxon>Pucciniales</taxon>
        <taxon>Sphaerophragmiaceae</taxon>
        <taxon>Austropuccinia</taxon>
    </lineage>
</organism>
<evidence type="ECO:0000313" key="16">
    <source>
        <dbReference type="EMBL" id="MBW0485569.1"/>
    </source>
</evidence>
<comment type="catalytic activity">
    <reaction evidence="13">
        <text>DNA(n) + a 2'-deoxyribonucleoside 5'-triphosphate = DNA(n+1) + diphosphate</text>
        <dbReference type="Rhea" id="RHEA:22508"/>
        <dbReference type="Rhea" id="RHEA-COMP:17339"/>
        <dbReference type="Rhea" id="RHEA-COMP:17340"/>
        <dbReference type="ChEBI" id="CHEBI:33019"/>
        <dbReference type="ChEBI" id="CHEBI:61560"/>
        <dbReference type="ChEBI" id="CHEBI:173112"/>
        <dbReference type="EC" id="2.7.7.49"/>
    </reaction>
</comment>
<dbReference type="GO" id="GO:0006310">
    <property type="term" value="P:DNA recombination"/>
    <property type="evidence" value="ECO:0007669"/>
    <property type="project" value="UniProtKB-KW"/>
</dbReference>
<dbReference type="Proteomes" id="UP000765509">
    <property type="component" value="Unassembled WGS sequence"/>
</dbReference>
<dbReference type="GO" id="GO:0003723">
    <property type="term" value="F:RNA binding"/>
    <property type="evidence" value="ECO:0007669"/>
    <property type="project" value="UniProtKB-KW"/>
</dbReference>
<dbReference type="GO" id="GO:0005634">
    <property type="term" value="C:nucleus"/>
    <property type="evidence" value="ECO:0007669"/>
    <property type="project" value="UniProtKB-ARBA"/>
</dbReference>
<keyword evidence="9" id="KW-0229">DNA integration</keyword>
<dbReference type="InterPro" id="IPR001584">
    <property type="entry name" value="Integrase_cat-core"/>
</dbReference>
<evidence type="ECO:0000256" key="6">
    <source>
        <dbReference type="ARBA" id="ARBA00022801"/>
    </source>
</evidence>
<dbReference type="Gene3D" id="3.30.420.10">
    <property type="entry name" value="Ribonuclease H-like superfamily/Ribonuclease H"/>
    <property type="match status" value="1"/>
</dbReference>
<evidence type="ECO:0000256" key="4">
    <source>
        <dbReference type="ARBA" id="ARBA00022723"/>
    </source>
</evidence>
<evidence type="ECO:0000256" key="14">
    <source>
        <dbReference type="ARBA" id="ARBA00049244"/>
    </source>
</evidence>
<keyword evidence="11" id="KW-0808">Transferase</keyword>
<dbReference type="GO" id="GO:0003964">
    <property type="term" value="F:RNA-directed DNA polymerase activity"/>
    <property type="evidence" value="ECO:0007669"/>
    <property type="project" value="UniProtKB-KW"/>
</dbReference>
<evidence type="ECO:0000256" key="11">
    <source>
        <dbReference type="ARBA" id="ARBA00022932"/>
    </source>
</evidence>
<evidence type="ECO:0000256" key="2">
    <source>
        <dbReference type="ARBA" id="ARBA00022695"/>
    </source>
</evidence>
<evidence type="ECO:0000256" key="3">
    <source>
        <dbReference type="ARBA" id="ARBA00022722"/>
    </source>
</evidence>
<evidence type="ECO:0000256" key="5">
    <source>
        <dbReference type="ARBA" id="ARBA00022759"/>
    </source>
</evidence>
<dbReference type="InterPro" id="IPR036397">
    <property type="entry name" value="RNaseH_sf"/>
</dbReference>
<gene>
    <name evidence="16" type="ORF">O181_025284</name>
</gene>
<dbReference type="GO" id="GO:0046872">
    <property type="term" value="F:metal ion binding"/>
    <property type="evidence" value="ECO:0007669"/>
    <property type="project" value="UniProtKB-KW"/>
</dbReference>
<evidence type="ECO:0000259" key="15">
    <source>
        <dbReference type="PROSITE" id="PS50994"/>
    </source>
</evidence>
<dbReference type="SUPFAM" id="SSF53098">
    <property type="entry name" value="Ribonuclease H-like"/>
    <property type="match status" value="1"/>
</dbReference>
<proteinExistence type="predicted"/>
<dbReference type="InterPro" id="IPR012337">
    <property type="entry name" value="RNaseH-like_sf"/>
</dbReference>
<dbReference type="InterPro" id="IPR039537">
    <property type="entry name" value="Retrotran_Ty1/copia-like"/>
</dbReference>